<feature type="region of interest" description="Disordered" evidence="1">
    <location>
        <begin position="164"/>
        <end position="197"/>
    </location>
</feature>
<dbReference type="AlphaFoldDB" id="A0A1I5Q195"/>
<gene>
    <name evidence="3" type="ORF">SAMN04488060_2694</name>
</gene>
<dbReference type="Proteomes" id="UP000199331">
    <property type="component" value="Unassembled WGS sequence"/>
</dbReference>
<evidence type="ECO:0000313" key="3">
    <source>
        <dbReference type="EMBL" id="SFP40033.1"/>
    </source>
</evidence>
<protein>
    <recommendedName>
        <fullName evidence="5">Secreted protein</fullName>
    </recommendedName>
</protein>
<evidence type="ECO:0000256" key="2">
    <source>
        <dbReference type="SAM" id="SignalP"/>
    </source>
</evidence>
<dbReference type="STRING" id="604088.SAMN04488060_2694"/>
<dbReference type="EMBL" id="FOWZ01000005">
    <property type="protein sequence ID" value="SFP40033.1"/>
    <property type="molecule type" value="Genomic_DNA"/>
</dbReference>
<organism evidence="3 4">
    <name type="scientific">Qipengyuania nanhaisediminis</name>
    <dbReference type="NCBI Taxonomy" id="604088"/>
    <lineage>
        <taxon>Bacteria</taxon>
        <taxon>Pseudomonadati</taxon>
        <taxon>Pseudomonadota</taxon>
        <taxon>Alphaproteobacteria</taxon>
        <taxon>Sphingomonadales</taxon>
        <taxon>Erythrobacteraceae</taxon>
        <taxon>Qipengyuania</taxon>
    </lineage>
</organism>
<name>A0A1I5Q195_9SPHN</name>
<sequence length="197" mass="21643">MKRFIFASAAALAFTATPAMADHHMEGEAKAYVLTADQQSTYDGWPGDRRSIYDAWPAGAQEYYWTLEPEQEAGWWVLNDTQRVRIYEMNTEQRAQAWTAIAAQMQNANATSTAARTASSSATTGPRFVRSEVVQTTPADAGPPDGELPICSSDAQDNCINAWEAGKRGPGVNRPLEYWPGRPASEIDEPLPATRDD</sequence>
<keyword evidence="4" id="KW-1185">Reference proteome</keyword>
<feature type="chain" id="PRO_5011521871" description="Secreted protein" evidence="2">
    <location>
        <begin position="22"/>
        <end position="197"/>
    </location>
</feature>
<evidence type="ECO:0008006" key="5">
    <source>
        <dbReference type="Google" id="ProtNLM"/>
    </source>
</evidence>
<feature type="signal peptide" evidence="2">
    <location>
        <begin position="1"/>
        <end position="21"/>
    </location>
</feature>
<proteinExistence type="predicted"/>
<reference evidence="4" key="1">
    <citation type="submission" date="2016-10" db="EMBL/GenBank/DDBJ databases">
        <authorList>
            <person name="Varghese N."/>
            <person name="Submissions S."/>
        </authorList>
    </citation>
    <scope>NUCLEOTIDE SEQUENCE [LARGE SCALE GENOMIC DNA]</scope>
    <source>
        <strain evidence="4">CGMCC 1.7715</strain>
    </source>
</reference>
<dbReference type="RefSeq" id="WP_245755902.1">
    <property type="nucleotide sequence ID" value="NZ_FOWZ01000005.1"/>
</dbReference>
<keyword evidence="2" id="KW-0732">Signal</keyword>
<accession>A0A1I5Q195</accession>
<evidence type="ECO:0000256" key="1">
    <source>
        <dbReference type="SAM" id="MobiDB-lite"/>
    </source>
</evidence>
<evidence type="ECO:0000313" key="4">
    <source>
        <dbReference type="Proteomes" id="UP000199331"/>
    </source>
</evidence>